<evidence type="ECO:0000313" key="12">
    <source>
        <dbReference type="Proteomes" id="UP000199512"/>
    </source>
</evidence>
<evidence type="ECO:0000256" key="5">
    <source>
        <dbReference type="ARBA" id="ARBA00044769"/>
    </source>
</evidence>
<dbReference type="InterPro" id="IPR029132">
    <property type="entry name" value="CBAH/NAAA_C"/>
</dbReference>
<evidence type="ECO:0000256" key="2">
    <source>
        <dbReference type="ARBA" id="ARBA00006625"/>
    </source>
</evidence>
<dbReference type="GO" id="GO:0006629">
    <property type="term" value="P:lipid metabolic process"/>
    <property type="evidence" value="ECO:0007669"/>
    <property type="project" value="UniProtKB-KW"/>
</dbReference>
<evidence type="ECO:0000256" key="7">
    <source>
        <dbReference type="ARBA" id="ARBA00044806"/>
    </source>
</evidence>
<comment type="pathway">
    <text evidence="1">Lipid metabolism; bile acid biosynthesis.</text>
</comment>
<evidence type="ECO:0000256" key="3">
    <source>
        <dbReference type="ARBA" id="ARBA00022801"/>
    </source>
</evidence>
<dbReference type="SUPFAM" id="SSF56235">
    <property type="entry name" value="N-terminal nucleophile aminohydrolases (Ntn hydrolases)"/>
    <property type="match status" value="1"/>
</dbReference>
<name>A0A1H8JZY3_9FIRM</name>
<dbReference type="GO" id="GO:0045302">
    <property type="term" value="F:choloylglycine hydrolase activity"/>
    <property type="evidence" value="ECO:0007669"/>
    <property type="project" value="UniProtKB-EC"/>
</dbReference>
<evidence type="ECO:0000256" key="1">
    <source>
        <dbReference type="ARBA" id="ARBA00004860"/>
    </source>
</evidence>
<comment type="catalytic activity">
    <reaction evidence="9">
        <text>taurodeoxycholate + H2O = deoxycholate + taurine</text>
        <dbReference type="Rhea" id="RHEA:47556"/>
        <dbReference type="ChEBI" id="CHEBI:15377"/>
        <dbReference type="ChEBI" id="CHEBI:23614"/>
        <dbReference type="ChEBI" id="CHEBI:36261"/>
        <dbReference type="ChEBI" id="CHEBI:507393"/>
    </reaction>
    <physiologicalReaction direction="left-to-right" evidence="9">
        <dbReference type="Rhea" id="RHEA:47557"/>
    </physiologicalReaction>
</comment>
<keyword evidence="12" id="KW-1185">Reference proteome</keyword>
<dbReference type="PANTHER" id="PTHR35527:SF2">
    <property type="entry name" value="HYDROLASE"/>
    <property type="match status" value="1"/>
</dbReference>
<dbReference type="EC" id="3.5.1.24" evidence="5"/>
<gene>
    <name evidence="11" type="ORF">SAMN05216454_11915</name>
</gene>
<dbReference type="InterPro" id="IPR052193">
    <property type="entry name" value="Peptidase_C59"/>
</dbReference>
<dbReference type="EMBL" id="FODF01000019">
    <property type="protein sequence ID" value="SEN85816.1"/>
    <property type="molecule type" value="Genomic_DNA"/>
</dbReference>
<evidence type="ECO:0000256" key="8">
    <source>
        <dbReference type="ARBA" id="ARBA00047285"/>
    </source>
</evidence>
<reference evidence="11 12" key="1">
    <citation type="submission" date="2016-10" db="EMBL/GenBank/DDBJ databases">
        <authorList>
            <person name="de Groot N.N."/>
        </authorList>
    </citation>
    <scope>NUCLEOTIDE SEQUENCE [LARGE SCALE GENOMIC DNA]</scope>
    <source>
        <strain evidence="11 12">Calf135</strain>
    </source>
</reference>
<keyword evidence="4" id="KW-0443">Lipid metabolism</keyword>
<feature type="domain" description="Choloylglycine hydrolase/NAAA C-terminal" evidence="10">
    <location>
        <begin position="2"/>
        <end position="310"/>
    </location>
</feature>
<comment type="similarity">
    <text evidence="2">Belongs to the peptidase C59 family.</text>
</comment>
<evidence type="ECO:0000256" key="4">
    <source>
        <dbReference type="ARBA" id="ARBA00023098"/>
    </source>
</evidence>
<dbReference type="PANTHER" id="PTHR35527">
    <property type="entry name" value="CHOLOYLGLYCINE HYDROLASE"/>
    <property type="match status" value="1"/>
</dbReference>
<accession>A0A1H8JZY3</accession>
<organism evidence="11 12">
    <name type="scientific">Peptostreptococcus russellii</name>
    <dbReference type="NCBI Taxonomy" id="215200"/>
    <lineage>
        <taxon>Bacteria</taxon>
        <taxon>Bacillati</taxon>
        <taxon>Bacillota</taxon>
        <taxon>Clostridia</taxon>
        <taxon>Peptostreptococcales</taxon>
        <taxon>Peptostreptococcaceae</taxon>
        <taxon>Peptostreptococcus</taxon>
    </lineage>
</organism>
<protein>
    <recommendedName>
        <fullName evidence="5">choloylglycine hydrolase</fullName>
        <ecNumber evidence="5">3.5.1.24</ecNumber>
    </recommendedName>
    <alternativeName>
        <fullName evidence="6">Bile salt hydrolase</fullName>
    </alternativeName>
    <alternativeName>
        <fullName evidence="7">Choloylglycine hydrolase</fullName>
    </alternativeName>
</protein>
<dbReference type="Gene3D" id="3.60.60.10">
    <property type="entry name" value="Penicillin V Acylase, Chain A"/>
    <property type="match status" value="1"/>
</dbReference>
<dbReference type="Proteomes" id="UP000199512">
    <property type="component" value="Unassembled WGS sequence"/>
</dbReference>
<dbReference type="NCBIfam" id="NF038245">
    <property type="entry name" value="bile_salt_hydro"/>
    <property type="match status" value="1"/>
</dbReference>
<dbReference type="InterPro" id="IPR047711">
    <property type="entry name" value="CBAH"/>
</dbReference>
<evidence type="ECO:0000313" key="11">
    <source>
        <dbReference type="EMBL" id="SEN85816.1"/>
    </source>
</evidence>
<dbReference type="AlphaFoldDB" id="A0A1H8JZY3"/>
<keyword evidence="3 11" id="KW-0378">Hydrolase</keyword>
<dbReference type="CDD" id="cd00542">
    <property type="entry name" value="Ntn_PVA"/>
    <property type="match status" value="1"/>
</dbReference>
<dbReference type="OrthoDB" id="9794717at2"/>
<evidence type="ECO:0000256" key="9">
    <source>
        <dbReference type="ARBA" id="ARBA00048897"/>
    </source>
</evidence>
<comment type="catalytic activity">
    <reaction evidence="8">
        <text>cholate + taurine = taurocholate + H2O</text>
        <dbReference type="Rhea" id="RHEA:47108"/>
        <dbReference type="ChEBI" id="CHEBI:15377"/>
        <dbReference type="ChEBI" id="CHEBI:29747"/>
        <dbReference type="ChEBI" id="CHEBI:36257"/>
        <dbReference type="ChEBI" id="CHEBI:507393"/>
    </reaction>
    <physiologicalReaction direction="right-to-left" evidence="8">
        <dbReference type="Rhea" id="RHEA:47110"/>
    </physiologicalReaction>
</comment>
<evidence type="ECO:0000259" key="10">
    <source>
        <dbReference type="Pfam" id="PF02275"/>
    </source>
</evidence>
<proteinExistence type="inferred from homology"/>
<dbReference type="Pfam" id="PF02275">
    <property type="entry name" value="CBAH"/>
    <property type="match status" value="1"/>
</dbReference>
<dbReference type="InterPro" id="IPR029055">
    <property type="entry name" value="Ntn_hydrolases_N"/>
</dbReference>
<evidence type="ECO:0000256" key="6">
    <source>
        <dbReference type="ARBA" id="ARBA00044804"/>
    </source>
</evidence>
<sequence>MCTSVTYKNRYFGRNLDYEFSYGEKIAITPRNFSFHFRNGEILNKHFAIIGMAHISDNYPLYYDAINEKGLGIAGLNFVGNAYYNEVKKGYNNIASFELIPYLLSKCESVEDVKDELKLINISNENFSSQLPSSELHWMIADKNSCIVVESLKDGLKVHENLAQVLTNNPPFDKQLFNLNNYYYLSSKAHENTFSSKLTLDRYSRGMGAIGLPGDLSSASRFVRASFTCLNVKNADNKDEDINQFFHILGSVEQQKGLCELVNGKYEYTIYSSCCDLTEAVYYYKTYDSYQIKGLKLFNENLNSKDIISYDLISEENIYMQN</sequence>
<dbReference type="RefSeq" id="WP_091976029.1">
    <property type="nucleotide sequence ID" value="NZ_FODF01000019.1"/>
</dbReference>